<feature type="region of interest" description="Disordered" evidence="1">
    <location>
        <begin position="388"/>
        <end position="417"/>
    </location>
</feature>
<feature type="domain" description="Mammalian cell entry C-terminal" evidence="3">
    <location>
        <begin position="119"/>
        <end position="307"/>
    </location>
</feature>
<evidence type="ECO:0000259" key="2">
    <source>
        <dbReference type="Pfam" id="PF02470"/>
    </source>
</evidence>
<evidence type="ECO:0000313" key="5">
    <source>
        <dbReference type="Proteomes" id="UP000199019"/>
    </source>
</evidence>
<organism evidence="4 5">
    <name type="scientific">Pedococcus cremeus</name>
    <dbReference type="NCBI Taxonomy" id="587636"/>
    <lineage>
        <taxon>Bacteria</taxon>
        <taxon>Bacillati</taxon>
        <taxon>Actinomycetota</taxon>
        <taxon>Actinomycetes</taxon>
        <taxon>Micrococcales</taxon>
        <taxon>Intrasporangiaceae</taxon>
        <taxon>Pedococcus</taxon>
    </lineage>
</organism>
<name>A0A1H9SDL5_9MICO</name>
<dbReference type="RefSeq" id="WP_091756397.1">
    <property type="nucleotide sequence ID" value="NZ_FOHB01000001.1"/>
</dbReference>
<dbReference type="InterPro" id="IPR024516">
    <property type="entry name" value="Mce_C"/>
</dbReference>
<protein>
    <submittedName>
        <fullName evidence="4">Phospholipid/cholesterol/gamma-HCH transport system substrate-binding protein</fullName>
    </submittedName>
</protein>
<accession>A0A1H9SDL5</accession>
<dbReference type="GO" id="GO:0005576">
    <property type="term" value="C:extracellular region"/>
    <property type="evidence" value="ECO:0007669"/>
    <property type="project" value="TreeGrafter"/>
</dbReference>
<reference evidence="5" key="1">
    <citation type="submission" date="2016-10" db="EMBL/GenBank/DDBJ databases">
        <authorList>
            <person name="Varghese N."/>
            <person name="Submissions S."/>
        </authorList>
    </citation>
    <scope>NUCLEOTIDE SEQUENCE [LARGE SCALE GENOMIC DNA]</scope>
    <source>
        <strain evidence="5">CGMCC 1.6963</strain>
    </source>
</reference>
<dbReference type="OrthoDB" id="4741753at2"/>
<dbReference type="PANTHER" id="PTHR33371:SF16">
    <property type="entry name" value="MCE-FAMILY PROTEIN MCE3F"/>
    <property type="match status" value="1"/>
</dbReference>
<feature type="domain" description="Mce/MlaD" evidence="2">
    <location>
        <begin position="39"/>
        <end position="113"/>
    </location>
</feature>
<gene>
    <name evidence="4" type="ORF">SAMN05216199_1348</name>
</gene>
<dbReference type="NCBIfam" id="TIGR00996">
    <property type="entry name" value="Mtu_fam_mce"/>
    <property type="match status" value="1"/>
</dbReference>
<dbReference type="Pfam" id="PF11887">
    <property type="entry name" value="Mce4_CUP1"/>
    <property type="match status" value="1"/>
</dbReference>
<dbReference type="EMBL" id="FOHB01000001">
    <property type="protein sequence ID" value="SER82463.1"/>
    <property type="molecule type" value="Genomic_DNA"/>
</dbReference>
<evidence type="ECO:0000259" key="3">
    <source>
        <dbReference type="Pfam" id="PF11887"/>
    </source>
</evidence>
<dbReference type="AlphaFoldDB" id="A0A1H9SDL5"/>
<dbReference type="PANTHER" id="PTHR33371">
    <property type="entry name" value="INTERMEMBRANE PHOSPHOLIPID TRANSPORT SYSTEM BINDING PROTEIN MLAD-RELATED"/>
    <property type="match status" value="1"/>
</dbReference>
<dbReference type="InterPro" id="IPR003399">
    <property type="entry name" value="Mce/MlaD"/>
</dbReference>
<dbReference type="Proteomes" id="UP000199019">
    <property type="component" value="Unassembled WGS sequence"/>
</dbReference>
<proteinExistence type="predicted"/>
<keyword evidence="5" id="KW-1185">Reference proteome</keyword>
<dbReference type="InterPro" id="IPR052336">
    <property type="entry name" value="MlaD_Phospholipid_Transporter"/>
</dbReference>
<dbReference type="InterPro" id="IPR005693">
    <property type="entry name" value="Mce"/>
</dbReference>
<evidence type="ECO:0000256" key="1">
    <source>
        <dbReference type="SAM" id="MobiDB-lite"/>
    </source>
</evidence>
<evidence type="ECO:0000313" key="4">
    <source>
        <dbReference type="EMBL" id="SER82463.1"/>
    </source>
</evidence>
<feature type="region of interest" description="Disordered" evidence="1">
    <location>
        <begin position="324"/>
        <end position="376"/>
    </location>
</feature>
<dbReference type="STRING" id="587636.SAMN05216199_1348"/>
<sequence length="426" mass="44967">MIRRSVKVQLAAFALITLFTVSLLSARYVGLWDRVLGGQYTVSADFAESGGIFVGSEVSYRGVQVGRVEKLRLSKDGVIVDARIRRGVQIPKDTVAVVENRSAVGEQYLDFQPRTEGGRYLADGDTIARKDTRTPIRVDNLLLHLDGTVSSVDRKDLKTVVDELGTAFADGGTDLQRLLDNGDALTRAATEALPQTVKLIEDGRIVLDTQRDTSGQIKTFATNFANLSETLKGSDSDLRLVLDRGAVASGELDGLIRDNQSSLAALLANLITVGQVTTARTAGIEQLLVTYPDVIAGGYTVVPGDGTAHFGLVLSQDPAVCKRGYEGTKRTDPNQTTKLPPVNTGARCALPRGSSSTVRGAQNAPGPSGSQSSRSAVPLAIAGQPVSPGTAASLGTAAPDVSVPLPPTGGGQDEPSWLWMMKEAAR</sequence>
<dbReference type="Pfam" id="PF02470">
    <property type="entry name" value="MlaD"/>
    <property type="match status" value="1"/>
</dbReference>